<comment type="caution">
    <text evidence="1">The sequence shown here is derived from an EMBL/GenBank/DDBJ whole genome shotgun (WGS) entry which is preliminary data.</text>
</comment>
<protein>
    <submittedName>
        <fullName evidence="1">Uncharacterized protein</fullName>
    </submittedName>
</protein>
<reference evidence="1 2" key="1">
    <citation type="journal article" date="2014" name="PLoS ONE">
        <title>Grimontia indica AK16(T), sp. nov., Isolated from a Seawater Sample Reports the Presence of Pathogenic Genes Similar to Vibrio Genus.</title>
        <authorList>
            <person name="Singh A."/>
            <person name="Vaidya B."/>
            <person name="Khatri I."/>
            <person name="Srinivas T.N."/>
            <person name="Subramanian S."/>
            <person name="Korpole S."/>
            <person name="Pinnaka A.K."/>
        </authorList>
    </citation>
    <scope>NUCLEOTIDE SEQUENCE [LARGE SCALE GENOMIC DNA]</scope>
    <source>
        <strain evidence="1 2">AK16</strain>
    </source>
</reference>
<dbReference type="EMBL" id="ANFM02000060">
    <property type="protein sequence ID" value="EOD77283.1"/>
    <property type="molecule type" value="Genomic_DNA"/>
</dbReference>
<proteinExistence type="predicted"/>
<evidence type="ECO:0000313" key="2">
    <source>
        <dbReference type="Proteomes" id="UP000011223"/>
    </source>
</evidence>
<sequence>MLAHGKDPTLIWVYSKLESGLPLLNNQEAYFSKMEIRVVCEIGV</sequence>
<gene>
    <name evidence="1" type="ORF">D515_04421</name>
</gene>
<dbReference type="Proteomes" id="UP000011223">
    <property type="component" value="Unassembled WGS sequence"/>
</dbReference>
<accession>R1GM82</accession>
<evidence type="ECO:0000313" key="1">
    <source>
        <dbReference type="EMBL" id="EOD77283.1"/>
    </source>
</evidence>
<organism evidence="1 2">
    <name type="scientific">Grimontia indica</name>
    <dbReference type="NCBI Taxonomy" id="1056512"/>
    <lineage>
        <taxon>Bacteria</taxon>
        <taxon>Pseudomonadati</taxon>
        <taxon>Pseudomonadota</taxon>
        <taxon>Gammaproteobacteria</taxon>
        <taxon>Vibrionales</taxon>
        <taxon>Vibrionaceae</taxon>
        <taxon>Grimontia</taxon>
    </lineage>
</organism>
<keyword evidence="2" id="KW-1185">Reference proteome</keyword>
<name>R1GM82_9GAMM</name>
<dbReference type="AlphaFoldDB" id="R1GM82"/>